<dbReference type="PROSITE" id="PS51419">
    <property type="entry name" value="RAB"/>
    <property type="match status" value="1"/>
</dbReference>
<dbReference type="Gene3D" id="3.40.50.300">
    <property type="entry name" value="P-loop containing nucleotide triphosphate hydrolases"/>
    <property type="match status" value="1"/>
</dbReference>
<dbReference type="CDD" id="cd00154">
    <property type="entry name" value="Rab"/>
    <property type="match status" value="1"/>
</dbReference>
<evidence type="ECO:0000313" key="3">
    <source>
        <dbReference type="EMBL" id="KNC52915.1"/>
    </source>
</evidence>
<keyword evidence="1" id="KW-0547">Nucleotide-binding</keyword>
<dbReference type="InterPro" id="IPR027417">
    <property type="entry name" value="P-loop_NTPase"/>
</dbReference>
<name>A0A0L0DKZ1_THETB</name>
<dbReference type="GO" id="GO:0005525">
    <property type="term" value="F:GTP binding"/>
    <property type="evidence" value="ECO:0007669"/>
    <property type="project" value="UniProtKB-KW"/>
</dbReference>
<dbReference type="SMART" id="SM00175">
    <property type="entry name" value="RAB"/>
    <property type="match status" value="1"/>
</dbReference>
<dbReference type="STRING" id="461836.A0A0L0DKZ1"/>
<dbReference type="eggNOG" id="KOG0079">
    <property type="taxonomic scope" value="Eukaryota"/>
</dbReference>
<evidence type="ECO:0000256" key="2">
    <source>
        <dbReference type="ARBA" id="ARBA00023134"/>
    </source>
</evidence>
<dbReference type="AlphaFoldDB" id="A0A0L0DKZ1"/>
<keyword evidence="4" id="KW-1185">Reference proteome</keyword>
<protein>
    <submittedName>
        <fullName evidence="3">Uncharacterized protein</fullName>
    </submittedName>
</protein>
<dbReference type="PANTHER" id="PTHR47977">
    <property type="entry name" value="RAS-RELATED PROTEIN RAB"/>
    <property type="match status" value="1"/>
</dbReference>
<dbReference type="EMBL" id="GL349477">
    <property type="protein sequence ID" value="KNC52915.1"/>
    <property type="molecule type" value="Genomic_DNA"/>
</dbReference>
<evidence type="ECO:0000313" key="4">
    <source>
        <dbReference type="Proteomes" id="UP000054408"/>
    </source>
</evidence>
<dbReference type="SUPFAM" id="SSF52540">
    <property type="entry name" value="P-loop containing nucleoside triphosphate hydrolases"/>
    <property type="match status" value="1"/>
</dbReference>
<dbReference type="Pfam" id="PF00071">
    <property type="entry name" value="Ras"/>
    <property type="match status" value="1"/>
</dbReference>
<accession>A0A0L0DKZ1</accession>
<dbReference type="InterPro" id="IPR001806">
    <property type="entry name" value="Small_GTPase"/>
</dbReference>
<dbReference type="Proteomes" id="UP000054408">
    <property type="component" value="Unassembled WGS sequence"/>
</dbReference>
<dbReference type="InterPro" id="IPR050227">
    <property type="entry name" value="Rab"/>
</dbReference>
<keyword evidence="2" id="KW-0342">GTP-binding</keyword>
<dbReference type="GO" id="GO:0003924">
    <property type="term" value="F:GTPase activity"/>
    <property type="evidence" value="ECO:0007669"/>
    <property type="project" value="InterPro"/>
</dbReference>
<reference evidence="3 4" key="1">
    <citation type="submission" date="2010-05" db="EMBL/GenBank/DDBJ databases">
        <title>The Genome Sequence of Thecamonas trahens ATCC 50062.</title>
        <authorList>
            <consortium name="The Broad Institute Genome Sequencing Platform"/>
            <person name="Russ C."/>
            <person name="Cuomo C."/>
            <person name="Shea T."/>
            <person name="Young S.K."/>
            <person name="Zeng Q."/>
            <person name="Koehrsen M."/>
            <person name="Haas B."/>
            <person name="Borodovsky M."/>
            <person name="Guigo R."/>
            <person name="Alvarado L."/>
            <person name="Berlin A."/>
            <person name="Bochicchio J."/>
            <person name="Borenstein D."/>
            <person name="Chapman S."/>
            <person name="Chen Z."/>
            <person name="Freedman E."/>
            <person name="Gellesch M."/>
            <person name="Goldberg J."/>
            <person name="Griggs A."/>
            <person name="Gujja S."/>
            <person name="Heilman E."/>
            <person name="Heiman D."/>
            <person name="Hepburn T."/>
            <person name="Howarth C."/>
            <person name="Jen D."/>
            <person name="Larson L."/>
            <person name="Mehta T."/>
            <person name="Park D."/>
            <person name="Pearson M."/>
            <person name="Roberts A."/>
            <person name="Saif S."/>
            <person name="Shenoy N."/>
            <person name="Sisk P."/>
            <person name="Stolte C."/>
            <person name="Sykes S."/>
            <person name="Thomson T."/>
            <person name="Walk T."/>
            <person name="White J."/>
            <person name="Yandava C."/>
            <person name="Burger G."/>
            <person name="Gray M.W."/>
            <person name="Holland P.W.H."/>
            <person name="King N."/>
            <person name="Lang F.B.F."/>
            <person name="Roger A.J."/>
            <person name="Ruiz-Trillo I."/>
            <person name="Lander E."/>
            <person name="Nusbaum C."/>
        </authorList>
    </citation>
    <scope>NUCLEOTIDE SEQUENCE [LARGE SCALE GENOMIC DNA]</scope>
    <source>
        <strain evidence="3 4">ATCC 50062</strain>
    </source>
</reference>
<organism evidence="3 4">
    <name type="scientific">Thecamonas trahens ATCC 50062</name>
    <dbReference type="NCBI Taxonomy" id="461836"/>
    <lineage>
        <taxon>Eukaryota</taxon>
        <taxon>Apusozoa</taxon>
        <taxon>Apusomonadida</taxon>
        <taxon>Apusomonadidae</taxon>
        <taxon>Thecamonas</taxon>
    </lineage>
</organism>
<evidence type="ECO:0000256" key="1">
    <source>
        <dbReference type="ARBA" id="ARBA00022741"/>
    </source>
</evidence>
<dbReference type="RefSeq" id="XP_013754911.1">
    <property type="nucleotide sequence ID" value="XM_013899457.1"/>
</dbReference>
<proteinExistence type="predicted"/>
<dbReference type="SMART" id="SM00174">
    <property type="entry name" value="RHO"/>
    <property type="match status" value="1"/>
</dbReference>
<sequence>MDAFLESNSATDLDGVSTFLLAHVRHGIELGSSERKVAQIIAARLGARLISVDAADKPGLVAAFNMIAVTAAARRTRERIGAKNPTSKLSTTRKDCDAGTGKSSIIRQVTEKRLSEVPTRLGVAFANFTIDNLARLQLWDTAGAERFPNGLSRLFYRAADAVVIVFDAANADSLKSIETVWRQSLEEHSMTDLDGVSIFILAHTRYGVELSDDMATTARTLAEEMNARLFTCDAADFDGLEKIFTKIGIAVTARSTRERIGVKRPTISIAKNDFDSWDEDESDAWQDAVLALSASPITVDGVVPGSVTALLRWYGIRVIPWSVTDLAVICDHVNVVAALATSADTASIARLLRRAMRFSGADEQMVELLLGLAGAHNVDRGVLAADARVWGRNELAARLEQQ</sequence>
<gene>
    <name evidence="3" type="ORF">AMSG_12233</name>
</gene>
<dbReference type="GeneID" id="25570147"/>